<name>A0A8X8CFM8_POPTO</name>
<reference evidence="2" key="1">
    <citation type="journal article" date="2020" name="bioRxiv">
        <title>Hybrid origin of Populus tomentosa Carr. identified through genome sequencing and phylogenomic analysis.</title>
        <authorList>
            <person name="An X."/>
            <person name="Gao K."/>
            <person name="Chen Z."/>
            <person name="Li J."/>
            <person name="Yang X."/>
            <person name="Yang X."/>
            <person name="Zhou J."/>
            <person name="Guo T."/>
            <person name="Zhao T."/>
            <person name="Huang S."/>
            <person name="Miao D."/>
            <person name="Khan W.U."/>
            <person name="Rao P."/>
            <person name="Ye M."/>
            <person name="Lei B."/>
            <person name="Liao W."/>
            <person name="Wang J."/>
            <person name="Ji L."/>
            <person name="Li Y."/>
            <person name="Guo B."/>
            <person name="Mustafa N.S."/>
            <person name="Li S."/>
            <person name="Yun Q."/>
            <person name="Keller S.R."/>
            <person name="Mao J."/>
            <person name="Zhang R."/>
            <person name="Strauss S.H."/>
        </authorList>
    </citation>
    <scope>NUCLEOTIDE SEQUENCE</scope>
    <source>
        <strain evidence="2">GM15</strain>
        <tissue evidence="2">Leaf</tissue>
    </source>
</reference>
<organism evidence="2 3">
    <name type="scientific">Populus tomentosa</name>
    <name type="common">Chinese white poplar</name>
    <dbReference type="NCBI Taxonomy" id="118781"/>
    <lineage>
        <taxon>Eukaryota</taxon>
        <taxon>Viridiplantae</taxon>
        <taxon>Streptophyta</taxon>
        <taxon>Embryophyta</taxon>
        <taxon>Tracheophyta</taxon>
        <taxon>Spermatophyta</taxon>
        <taxon>Magnoliopsida</taxon>
        <taxon>eudicotyledons</taxon>
        <taxon>Gunneridae</taxon>
        <taxon>Pentapetalae</taxon>
        <taxon>rosids</taxon>
        <taxon>fabids</taxon>
        <taxon>Malpighiales</taxon>
        <taxon>Salicaceae</taxon>
        <taxon>Saliceae</taxon>
        <taxon>Populus</taxon>
    </lineage>
</organism>
<protein>
    <submittedName>
        <fullName evidence="2">Uncharacterized protein</fullName>
    </submittedName>
</protein>
<dbReference type="EMBL" id="JAAWWB010000026">
    <property type="protein sequence ID" value="KAG6751419.1"/>
    <property type="molecule type" value="Genomic_DNA"/>
</dbReference>
<comment type="caution">
    <text evidence="2">The sequence shown here is derived from an EMBL/GenBank/DDBJ whole genome shotgun (WGS) entry which is preliminary data.</text>
</comment>
<keyword evidence="3" id="KW-1185">Reference proteome</keyword>
<evidence type="ECO:0000256" key="1">
    <source>
        <dbReference type="SAM" id="MobiDB-lite"/>
    </source>
</evidence>
<accession>A0A8X8CFM8</accession>
<evidence type="ECO:0000313" key="3">
    <source>
        <dbReference type="Proteomes" id="UP000886885"/>
    </source>
</evidence>
<dbReference type="AlphaFoldDB" id="A0A8X8CFM8"/>
<sequence length="150" mass="17387">MFRTMFIGRASLFPSPFFFPNTHKDRHPNLHRYVPPLLPLQKNSTASCWERSHKRETRFKSFGNQNFDFSFVCLHAEKERKLEEQKNSDISVLKHKFDRMYSNIVATGEFAWAPSSRVLARSDVDPGTSNTDIDRDGLEEGSGDFEEDVI</sequence>
<feature type="compositionally biased region" description="Acidic residues" evidence="1">
    <location>
        <begin position="139"/>
        <end position="150"/>
    </location>
</feature>
<proteinExistence type="predicted"/>
<dbReference type="Proteomes" id="UP000886885">
    <property type="component" value="Chromosome 13D"/>
</dbReference>
<feature type="region of interest" description="Disordered" evidence="1">
    <location>
        <begin position="121"/>
        <end position="150"/>
    </location>
</feature>
<gene>
    <name evidence="2" type="ORF">POTOM_045955</name>
</gene>
<dbReference type="OrthoDB" id="4955136at2759"/>
<evidence type="ECO:0000313" key="2">
    <source>
        <dbReference type="EMBL" id="KAG6751419.1"/>
    </source>
</evidence>